<dbReference type="EMBL" id="SSTE01020983">
    <property type="protein sequence ID" value="KAA0033055.1"/>
    <property type="molecule type" value="Genomic_DNA"/>
</dbReference>
<dbReference type="EMBL" id="SSTD01014931">
    <property type="protein sequence ID" value="TYK03468.1"/>
    <property type="molecule type" value="Genomic_DNA"/>
</dbReference>
<dbReference type="Proteomes" id="UP000321393">
    <property type="component" value="Unassembled WGS sequence"/>
</dbReference>
<gene>
    <name evidence="2" type="ORF">E5676_scaffold121G00760</name>
    <name evidence="1" type="ORF">E6C27_scaffold269G001620</name>
</gene>
<protein>
    <submittedName>
        <fullName evidence="2">Ty1-copia retrotransposon protein</fullName>
    </submittedName>
</protein>
<evidence type="ECO:0000313" key="3">
    <source>
        <dbReference type="Proteomes" id="UP000321393"/>
    </source>
</evidence>
<evidence type="ECO:0000313" key="2">
    <source>
        <dbReference type="EMBL" id="TYK03468.1"/>
    </source>
</evidence>
<evidence type="ECO:0000313" key="4">
    <source>
        <dbReference type="Proteomes" id="UP000321947"/>
    </source>
</evidence>
<dbReference type="OrthoDB" id="1685982at2759"/>
<name>A0A5D3BWX3_CUCMM</name>
<dbReference type="AlphaFoldDB" id="A0A5D3BWX3"/>
<sequence length="214" mass="24562">MTTKTLPMENACSWKTQPLNLVSWSLLNRARLKIVLEGDKVVLTKNGDFVGKGYLSNGHVNFASIRKLKDLRLINTSESHETDKTPYELWKGHAPNLSYLKVWGCLAKVPFPALKNLRLSKRMHDPENTSIVSETLVSQTVNTSNLRCELELRRSKRQRTEKSFGPDFLSTFIVERRDEIDCNFTNLYLIDEDPKTYQEAVNSVESSIYVERGH</sequence>
<comment type="caution">
    <text evidence="2">The sequence shown here is derived from an EMBL/GenBank/DDBJ whole genome shotgun (WGS) entry which is preliminary data.</text>
</comment>
<dbReference type="Proteomes" id="UP000321947">
    <property type="component" value="Unassembled WGS sequence"/>
</dbReference>
<proteinExistence type="predicted"/>
<evidence type="ECO:0000313" key="1">
    <source>
        <dbReference type="EMBL" id="KAA0033055.1"/>
    </source>
</evidence>
<reference evidence="3 4" key="1">
    <citation type="submission" date="2019-08" db="EMBL/GenBank/DDBJ databases">
        <title>Draft genome sequences of two oriental melons (Cucumis melo L. var makuwa).</title>
        <authorList>
            <person name="Kwon S.-Y."/>
        </authorList>
    </citation>
    <scope>NUCLEOTIDE SEQUENCE [LARGE SCALE GENOMIC DNA]</scope>
    <source>
        <strain evidence="4">cv. Chang Bougi</strain>
        <strain evidence="3">cv. SW 3</strain>
        <tissue evidence="2">Leaf</tissue>
    </source>
</reference>
<organism evidence="2 4">
    <name type="scientific">Cucumis melo var. makuwa</name>
    <name type="common">Oriental melon</name>
    <dbReference type="NCBI Taxonomy" id="1194695"/>
    <lineage>
        <taxon>Eukaryota</taxon>
        <taxon>Viridiplantae</taxon>
        <taxon>Streptophyta</taxon>
        <taxon>Embryophyta</taxon>
        <taxon>Tracheophyta</taxon>
        <taxon>Spermatophyta</taxon>
        <taxon>Magnoliopsida</taxon>
        <taxon>eudicotyledons</taxon>
        <taxon>Gunneridae</taxon>
        <taxon>Pentapetalae</taxon>
        <taxon>rosids</taxon>
        <taxon>fabids</taxon>
        <taxon>Cucurbitales</taxon>
        <taxon>Cucurbitaceae</taxon>
        <taxon>Benincaseae</taxon>
        <taxon>Cucumis</taxon>
    </lineage>
</organism>
<accession>A0A5D3BWX3</accession>